<proteinExistence type="predicted"/>
<sequence length="284" mass="33383">MHNSYWYYALLVLSTSLFCFILFKKRNTQTLFLLLTMIGMGYLIETIIFNFLGSYEYEPNFIQYNTFYDSNLGAFVSNTFSLPVVATLIATFHLGWIWMVFFSGVFVGIEWLFLKLHIYTHNWWRLAYTGFGLPFYFAMSKVYYKWIKHPSKGLKHYWMLYLITGSISASTHILPIIFFSNRIYTPGWFENSGRDSIALAAIFYLCDSLFYCLLSKLNWKMKWSKYILAGLLIYAVNQVLIRVGILHSLVWWDQPYYVGLSLLLTLITGIVDKRLSRVPSKDHI</sequence>
<keyword evidence="1" id="KW-0812">Transmembrane</keyword>
<feature type="transmembrane region" description="Helical" evidence="1">
    <location>
        <begin position="156"/>
        <end position="177"/>
    </location>
</feature>
<organism evidence="2 3">
    <name type="scientific">Priestia megaterium</name>
    <name type="common">Bacillus megaterium</name>
    <dbReference type="NCBI Taxonomy" id="1404"/>
    <lineage>
        <taxon>Bacteria</taxon>
        <taxon>Bacillati</taxon>
        <taxon>Bacillota</taxon>
        <taxon>Bacilli</taxon>
        <taxon>Bacillales</taxon>
        <taxon>Bacillaceae</taxon>
        <taxon>Priestia</taxon>
    </lineage>
</organism>
<dbReference type="AlphaFoldDB" id="A0A6H1NZ73"/>
<evidence type="ECO:0000313" key="2">
    <source>
        <dbReference type="EMBL" id="QIZ06620.1"/>
    </source>
</evidence>
<feature type="transmembrane region" description="Helical" evidence="1">
    <location>
        <begin position="255"/>
        <end position="271"/>
    </location>
</feature>
<evidence type="ECO:0000313" key="3">
    <source>
        <dbReference type="Proteomes" id="UP000501868"/>
    </source>
</evidence>
<feature type="transmembrane region" description="Helical" evidence="1">
    <location>
        <begin position="126"/>
        <end position="144"/>
    </location>
</feature>
<keyword evidence="1" id="KW-1133">Transmembrane helix</keyword>
<feature type="transmembrane region" description="Helical" evidence="1">
    <location>
        <begin position="197"/>
        <end position="214"/>
    </location>
</feature>
<feature type="transmembrane region" description="Helical" evidence="1">
    <location>
        <begin position="72"/>
        <end position="89"/>
    </location>
</feature>
<protein>
    <submittedName>
        <fullName evidence="2">Uncharacterized protein</fullName>
    </submittedName>
</protein>
<dbReference type="EMBL" id="CP051128">
    <property type="protein sequence ID" value="QIZ06620.1"/>
    <property type="molecule type" value="Genomic_DNA"/>
</dbReference>
<feature type="transmembrane region" description="Helical" evidence="1">
    <location>
        <begin position="30"/>
        <end position="52"/>
    </location>
</feature>
<feature type="transmembrane region" description="Helical" evidence="1">
    <location>
        <begin position="6"/>
        <end position="23"/>
    </location>
</feature>
<reference evidence="2 3" key="2">
    <citation type="submission" date="2020-04" db="EMBL/GenBank/DDBJ databases">
        <authorList>
            <person name="Fomenkov A."/>
            <person name="Anton B.P."/>
            <person name="Roberts R.J."/>
        </authorList>
    </citation>
    <scope>NUCLEOTIDE SEQUENCE [LARGE SCALE GENOMIC DNA]</scope>
    <source>
        <strain evidence="2 3">S2</strain>
    </source>
</reference>
<feature type="transmembrane region" description="Helical" evidence="1">
    <location>
        <begin position="96"/>
        <end position="114"/>
    </location>
</feature>
<name>A0A6H1NZ73_PRIMG</name>
<feature type="transmembrane region" description="Helical" evidence="1">
    <location>
        <begin position="226"/>
        <end position="249"/>
    </location>
</feature>
<gene>
    <name evidence="2" type="ORF">HFZ78_07790</name>
</gene>
<keyword evidence="1" id="KW-0472">Membrane</keyword>
<accession>A0A6H1NZ73</accession>
<reference evidence="2 3" key="1">
    <citation type="submission" date="2020-04" db="EMBL/GenBank/DDBJ databases">
        <title>Genome-Wide Identification of 5-Methylcytosine Sites in Bacterial Genomes By High-Throughput Sequencing of MspJI Restriction Fragments.</title>
        <authorList>
            <person name="Wu V."/>
        </authorList>
    </citation>
    <scope>NUCLEOTIDE SEQUENCE [LARGE SCALE GENOMIC DNA]</scope>
    <source>
        <strain evidence="2 3">S2</strain>
    </source>
</reference>
<dbReference type="Proteomes" id="UP000501868">
    <property type="component" value="Chromosome"/>
</dbReference>
<evidence type="ECO:0000256" key="1">
    <source>
        <dbReference type="SAM" id="Phobius"/>
    </source>
</evidence>